<evidence type="ECO:0000256" key="3">
    <source>
        <dbReference type="ARBA" id="ARBA00022840"/>
    </source>
</evidence>
<dbReference type="InterPro" id="IPR003781">
    <property type="entry name" value="CoA-bd"/>
</dbReference>
<dbReference type="SUPFAM" id="SSF52210">
    <property type="entry name" value="Succinyl-CoA synthetase domains"/>
    <property type="match status" value="2"/>
</dbReference>
<name>A0A7W9SU99_ARMRO</name>
<dbReference type="InterPro" id="IPR000182">
    <property type="entry name" value="GNAT_dom"/>
</dbReference>
<dbReference type="Pfam" id="PF13302">
    <property type="entry name" value="Acetyltransf_3"/>
    <property type="match status" value="1"/>
</dbReference>
<comment type="caution">
    <text evidence="7">The sequence shown here is derived from an EMBL/GenBank/DDBJ whole genome shotgun (WGS) entry which is preliminary data.</text>
</comment>
<dbReference type="GO" id="GO:0046872">
    <property type="term" value="F:metal ion binding"/>
    <property type="evidence" value="ECO:0007669"/>
    <property type="project" value="InterPro"/>
</dbReference>
<dbReference type="InterPro" id="IPR013815">
    <property type="entry name" value="ATP_grasp_subdomain_1"/>
</dbReference>
<dbReference type="Pfam" id="PF13380">
    <property type="entry name" value="CoA_binding_2"/>
    <property type="match status" value="1"/>
</dbReference>
<dbReference type="PROSITE" id="PS50975">
    <property type="entry name" value="ATP_GRASP"/>
    <property type="match status" value="1"/>
</dbReference>
<dbReference type="InterPro" id="IPR051538">
    <property type="entry name" value="Acyl-CoA_Synth/Transferase"/>
</dbReference>
<protein>
    <submittedName>
        <fullName evidence="7">Acetyltransferase</fullName>
    </submittedName>
</protein>
<dbReference type="PANTHER" id="PTHR43334">
    <property type="entry name" value="ACETATE--COA LIGASE [ADP-FORMING]"/>
    <property type="match status" value="1"/>
</dbReference>
<keyword evidence="7" id="KW-0808">Transferase</keyword>
<dbReference type="AlphaFoldDB" id="A0A7W9SU99"/>
<evidence type="ECO:0000256" key="1">
    <source>
        <dbReference type="ARBA" id="ARBA00022598"/>
    </source>
</evidence>
<dbReference type="Gene3D" id="3.40.50.720">
    <property type="entry name" value="NAD(P)-binding Rossmann-like Domain"/>
    <property type="match status" value="1"/>
</dbReference>
<dbReference type="PROSITE" id="PS51186">
    <property type="entry name" value="GNAT"/>
    <property type="match status" value="1"/>
</dbReference>
<organism evidence="7 8">
    <name type="scientific">Armatimonas rosea</name>
    <dbReference type="NCBI Taxonomy" id="685828"/>
    <lineage>
        <taxon>Bacteria</taxon>
        <taxon>Bacillati</taxon>
        <taxon>Armatimonadota</taxon>
        <taxon>Armatimonadia</taxon>
        <taxon>Armatimonadales</taxon>
        <taxon>Armatimonadaceae</taxon>
        <taxon>Armatimonas</taxon>
    </lineage>
</organism>
<dbReference type="CDD" id="cd04301">
    <property type="entry name" value="NAT_SF"/>
    <property type="match status" value="1"/>
</dbReference>
<dbReference type="InterPro" id="IPR011761">
    <property type="entry name" value="ATP-grasp"/>
</dbReference>
<dbReference type="Proteomes" id="UP000520814">
    <property type="component" value="Unassembled WGS sequence"/>
</dbReference>
<evidence type="ECO:0000256" key="2">
    <source>
        <dbReference type="ARBA" id="ARBA00022741"/>
    </source>
</evidence>
<sequence>MHTRLQSFLTPSSVAVIGATETLGSVGRTLLTNLLASPFGGPVFPVNPKRSSVLGVKSYASLHAVPDPVELAVIAVPAPGVPEVVRQCGALGIPAAVVISAGFREAGPEGVAREQALQHAARAGGVRLIGPNCLGVMAPHTGLNATFAQTMAAPGRVAFISQSGALLTAILDRALTEKIGFSAVLSLGSMLDIGWADVLDYLAEDDKTESIVLYMESVGEAQSFLAAARAAALCKPVLVIKAGRTAQGAQAAASHTGALTGSDDVLDAAFDQVGVLRVERLADVFALTETLAMQPRPKGRRLTLVTNAGGPGVLATDALIGGGGVLAPVSPEIEAGLSAFLPPHWSHANPVDILGDAGPERYAKALEVAAQDPQSDGLLVVLTPQAMTAPTETAAALVPYAQTLGKPVLASWMGGASVLEGEGLLAAAGIPTFPYPDHAVRVFNHLWRYSANLETLYETPERTELPDGAEVAARALLAGVAATGRTLLTEAESKALLSAYGIPTVPTYIAASADEAARQATALGYPVVLKLHSETITHKTDVGGVVLNLQDADSVRTAFLGIQSRVPAADFLGVTVQPMIRLKDAYELIVGASSDPQFGPVLLFGAGGQLVEVQRDHALALPPLTTTLAARLIEKPRIAAALKGVRGRAPVDEAALAQLLVRFSRLVADQPLLKEIEINPLLASPDGLLALDARVVLGTRPPVALRSYPHAYETTALLDPQTLLRLRPIRPDDEAALTAFHRSLSEQTLLQRYGEALPLSERTARERLRHILFPDYDRVMALVAEAEQTGELLGVARYERERGAPTAELRLVVADSWQSRGMGSRLLESLITVAEAEGVTALTMQFPPENTALATLAERFGFVATPSGYVRRG</sequence>
<dbReference type="Gene3D" id="3.30.1490.20">
    <property type="entry name" value="ATP-grasp fold, A domain"/>
    <property type="match status" value="1"/>
</dbReference>
<reference evidence="7 8" key="1">
    <citation type="submission" date="2020-08" db="EMBL/GenBank/DDBJ databases">
        <title>Genomic Encyclopedia of Type Strains, Phase IV (KMG-IV): sequencing the most valuable type-strain genomes for metagenomic binning, comparative biology and taxonomic classification.</title>
        <authorList>
            <person name="Goeker M."/>
        </authorList>
    </citation>
    <scope>NUCLEOTIDE SEQUENCE [LARGE SCALE GENOMIC DNA]</scope>
    <source>
        <strain evidence="7 8">DSM 23562</strain>
    </source>
</reference>
<dbReference type="InterPro" id="IPR043938">
    <property type="entry name" value="Ligase_CoA_dom"/>
</dbReference>
<evidence type="ECO:0000313" key="7">
    <source>
        <dbReference type="EMBL" id="MBB6052525.1"/>
    </source>
</evidence>
<evidence type="ECO:0000256" key="4">
    <source>
        <dbReference type="PROSITE-ProRule" id="PRU00409"/>
    </source>
</evidence>
<evidence type="ECO:0000259" key="6">
    <source>
        <dbReference type="PROSITE" id="PS51186"/>
    </source>
</evidence>
<dbReference type="Gene3D" id="3.40.50.261">
    <property type="entry name" value="Succinyl-CoA synthetase domains"/>
    <property type="match status" value="2"/>
</dbReference>
<dbReference type="PANTHER" id="PTHR43334:SF1">
    <property type="entry name" value="3-HYDROXYPROPIONATE--COA LIGASE [ADP-FORMING]"/>
    <property type="match status" value="1"/>
</dbReference>
<dbReference type="Pfam" id="PF19045">
    <property type="entry name" value="Ligase_CoA_2"/>
    <property type="match status" value="1"/>
</dbReference>
<keyword evidence="3 4" id="KW-0067">ATP-binding</keyword>
<evidence type="ECO:0000259" key="5">
    <source>
        <dbReference type="PROSITE" id="PS50975"/>
    </source>
</evidence>
<dbReference type="RefSeq" id="WP_221290211.1">
    <property type="nucleotide sequence ID" value="NZ_JACHGW010000004.1"/>
</dbReference>
<dbReference type="SMART" id="SM00881">
    <property type="entry name" value="CoA_binding"/>
    <property type="match status" value="1"/>
</dbReference>
<dbReference type="SUPFAM" id="SSF55729">
    <property type="entry name" value="Acyl-CoA N-acyltransferases (Nat)"/>
    <property type="match status" value="1"/>
</dbReference>
<keyword evidence="1" id="KW-0436">Ligase</keyword>
<dbReference type="Gene3D" id="3.30.470.20">
    <property type="entry name" value="ATP-grasp fold, B domain"/>
    <property type="match status" value="1"/>
</dbReference>
<dbReference type="InterPro" id="IPR016102">
    <property type="entry name" value="Succinyl-CoA_synth-like"/>
</dbReference>
<dbReference type="InterPro" id="IPR036291">
    <property type="entry name" value="NAD(P)-bd_dom_sf"/>
</dbReference>
<dbReference type="SUPFAM" id="SSF56059">
    <property type="entry name" value="Glutathione synthetase ATP-binding domain-like"/>
    <property type="match status" value="1"/>
</dbReference>
<dbReference type="InterPro" id="IPR032875">
    <property type="entry name" value="Succ_CoA_lig_flav_dom"/>
</dbReference>
<dbReference type="Gene3D" id="3.40.630.30">
    <property type="match status" value="1"/>
</dbReference>
<dbReference type="SUPFAM" id="SSF51735">
    <property type="entry name" value="NAD(P)-binding Rossmann-fold domains"/>
    <property type="match status" value="1"/>
</dbReference>
<feature type="domain" description="N-acetyltransferase" evidence="6">
    <location>
        <begin position="724"/>
        <end position="873"/>
    </location>
</feature>
<dbReference type="Pfam" id="PF13607">
    <property type="entry name" value="Succ_CoA_lig"/>
    <property type="match status" value="1"/>
</dbReference>
<feature type="domain" description="ATP-grasp" evidence="5">
    <location>
        <begin position="494"/>
        <end position="530"/>
    </location>
</feature>
<dbReference type="Pfam" id="PF13549">
    <property type="entry name" value="ATP-grasp_5"/>
    <property type="match status" value="1"/>
</dbReference>
<dbReference type="EMBL" id="JACHGW010000004">
    <property type="protein sequence ID" value="MBB6052525.1"/>
    <property type="molecule type" value="Genomic_DNA"/>
</dbReference>
<accession>A0A7W9SU99</accession>
<dbReference type="GO" id="GO:0043758">
    <property type="term" value="F:acetate-CoA ligase (ADP-forming) activity"/>
    <property type="evidence" value="ECO:0007669"/>
    <property type="project" value="InterPro"/>
</dbReference>
<proteinExistence type="predicted"/>
<keyword evidence="2 4" id="KW-0547">Nucleotide-binding</keyword>
<dbReference type="GO" id="GO:0016747">
    <property type="term" value="F:acyltransferase activity, transferring groups other than amino-acyl groups"/>
    <property type="evidence" value="ECO:0007669"/>
    <property type="project" value="InterPro"/>
</dbReference>
<keyword evidence="8" id="KW-1185">Reference proteome</keyword>
<evidence type="ECO:0000313" key="8">
    <source>
        <dbReference type="Proteomes" id="UP000520814"/>
    </source>
</evidence>
<dbReference type="InterPro" id="IPR016181">
    <property type="entry name" value="Acyl_CoA_acyltransferase"/>
</dbReference>
<dbReference type="GO" id="GO:0005524">
    <property type="term" value="F:ATP binding"/>
    <property type="evidence" value="ECO:0007669"/>
    <property type="project" value="UniProtKB-UniRule"/>
</dbReference>
<gene>
    <name evidence="7" type="ORF">HNQ39_004346</name>
</gene>